<dbReference type="InterPro" id="IPR036426">
    <property type="entry name" value="Bulb-type_lectin_dom_sf"/>
</dbReference>
<keyword evidence="3" id="KW-0325">Glycoprotein</keyword>
<evidence type="ECO:0000256" key="1">
    <source>
        <dbReference type="ARBA" id="ARBA00022729"/>
    </source>
</evidence>
<keyword evidence="1" id="KW-0732">Signal</keyword>
<dbReference type="PANTHER" id="PTHR47976:SF108">
    <property type="entry name" value="G-TYPE LECTIN S-RECEPTOR-LIKE SERINE_THREONINE-PROTEIN KINASE LECRK1"/>
    <property type="match status" value="1"/>
</dbReference>
<dbReference type="Proteomes" id="UP001227230">
    <property type="component" value="Chromosome 7"/>
</dbReference>
<name>A0ABY9C8C8_VITVI</name>
<dbReference type="Gene3D" id="2.90.10.10">
    <property type="entry name" value="Bulb-type lectin domain"/>
    <property type="match status" value="1"/>
</dbReference>
<gene>
    <name evidence="5" type="ORF">VitviT2T_010390</name>
</gene>
<evidence type="ECO:0000313" key="5">
    <source>
        <dbReference type="EMBL" id="WJZ91304.1"/>
    </source>
</evidence>
<organism evidence="5 6">
    <name type="scientific">Vitis vinifera</name>
    <name type="common">Grape</name>
    <dbReference type="NCBI Taxonomy" id="29760"/>
    <lineage>
        <taxon>Eukaryota</taxon>
        <taxon>Viridiplantae</taxon>
        <taxon>Streptophyta</taxon>
        <taxon>Embryophyta</taxon>
        <taxon>Tracheophyta</taxon>
        <taxon>Spermatophyta</taxon>
        <taxon>Magnoliopsida</taxon>
        <taxon>eudicotyledons</taxon>
        <taxon>Gunneridae</taxon>
        <taxon>Pentapetalae</taxon>
        <taxon>rosids</taxon>
        <taxon>Vitales</taxon>
        <taxon>Vitaceae</taxon>
        <taxon>Viteae</taxon>
        <taxon>Vitis</taxon>
    </lineage>
</organism>
<dbReference type="Pfam" id="PF01453">
    <property type="entry name" value="B_lectin"/>
    <property type="match status" value="1"/>
</dbReference>
<dbReference type="InterPro" id="IPR001480">
    <property type="entry name" value="Bulb-type_lectin_dom"/>
</dbReference>
<evidence type="ECO:0000256" key="2">
    <source>
        <dbReference type="ARBA" id="ARBA00023157"/>
    </source>
</evidence>
<evidence type="ECO:0000259" key="4">
    <source>
        <dbReference type="Pfam" id="PF01453"/>
    </source>
</evidence>
<evidence type="ECO:0000256" key="3">
    <source>
        <dbReference type="ARBA" id="ARBA00023180"/>
    </source>
</evidence>
<protein>
    <recommendedName>
        <fullName evidence="4">Bulb-type lectin domain-containing protein</fullName>
    </recommendedName>
</protein>
<dbReference type="SUPFAM" id="SSF51110">
    <property type="entry name" value="alpha-D-mannose-specific plant lectins"/>
    <property type="match status" value="1"/>
</dbReference>
<keyword evidence="6" id="KW-1185">Reference proteome</keyword>
<evidence type="ECO:0000313" key="6">
    <source>
        <dbReference type="Proteomes" id="UP001227230"/>
    </source>
</evidence>
<reference evidence="5 6" key="1">
    <citation type="journal article" date="2023" name="Hortic Res">
        <title>The complete reference genome for grapevine (Vitis vinifera L.) genetics and breeding.</title>
        <authorList>
            <person name="Shi X."/>
            <person name="Cao S."/>
            <person name="Wang X."/>
            <person name="Huang S."/>
            <person name="Wang Y."/>
            <person name="Liu Z."/>
            <person name="Liu W."/>
            <person name="Leng X."/>
            <person name="Peng Y."/>
            <person name="Wang N."/>
            <person name="Wang Y."/>
            <person name="Ma Z."/>
            <person name="Xu X."/>
            <person name="Zhang F."/>
            <person name="Xue H."/>
            <person name="Zhong H."/>
            <person name="Wang Y."/>
            <person name="Zhang K."/>
            <person name="Velt A."/>
            <person name="Avia K."/>
            <person name="Holtgrawe D."/>
            <person name="Grimplet J."/>
            <person name="Matus J.T."/>
            <person name="Ware D."/>
            <person name="Wu X."/>
            <person name="Wang H."/>
            <person name="Liu C."/>
            <person name="Fang Y."/>
            <person name="Rustenholz C."/>
            <person name="Cheng Z."/>
            <person name="Xiao H."/>
            <person name="Zhou Y."/>
        </authorList>
    </citation>
    <scope>NUCLEOTIDE SEQUENCE [LARGE SCALE GENOMIC DNA]</scope>
    <source>
        <strain evidence="6">cv. Pinot noir / PN40024</strain>
        <tissue evidence="5">Leaf</tissue>
    </source>
</reference>
<dbReference type="PANTHER" id="PTHR47976">
    <property type="entry name" value="G-TYPE LECTIN S-RECEPTOR-LIKE SERINE/THREONINE-PROTEIN KINASE SD2-5"/>
    <property type="match status" value="1"/>
</dbReference>
<dbReference type="InterPro" id="IPR051343">
    <property type="entry name" value="G-type_lectin_kinases/EP1-like"/>
</dbReference>
<accession>A0ABY9C8C8</accession>
<dbReference type="EMBL" id="CP126654">
    <property type="protein sequence ID" value="WJZ91304.1"/>
    <property type="molecule type" value="Genomic_DNA"/>
</dbReference>
<keyword evidence="2" id="KW-1015">Disulfide bond</keyword>
<sequence>MVEKRTRVEKEQFAISEDCITDKPEGSKVKGRASTSHIRLKVKMGKMVSQSGSKNIVLDMVGTSDLILTMFSDNSQKHIEIAVHRKDYAAMNPAKRFTFVSHSARSVEFLAFTYTPNAESIFAPLTETNSFHSKSSDQDDAGCENFSKTLQMARPYDEAILQKLKQVPLEMENRNGIYNALSLSCSKADLNSTGVTYATMLDIGNLVLAGCDPTYFWQSFNPPTDTILPTQMLNQGSKLVARFSEVNNLSGRSMIILHTDQNLVLYTTDISTDSTNPYFESYRTRKLL</sequence>
<proteinExistence type="predicted"/>
<feature type="domain" description="Bulb-type lectin" evidence="4">
    <location>
        <begin position="187"/>
        <end position="234"/>
    </location>
</feature>